<reference evidence="2 3" key="1">
    <citation type="submission" date="2023-04" db="EMBL/GenBank/DDBJ databases">
        <title>Genome of Basidiobolus ranarum AG-B5.</title>
        <authorList>
            <person name="Stajich J.E."/>
            <person name="Carter-House D."/>
            <person name="Gryganskyi A."/>
        </authorList>
    </citation>
    <scope>NUCLEOTIDE SEQUENCE [LARGE SCALE GENOMIC DNA]</scope>
    <source>
        <strain evidence="2 3">AG-B5</strain>
    </source>
</reference>
<keyword evidence="3" id="KW-1185">Reference proteome</keyword>
<proteinExistence type="predicted"/>
<protein>
    <submittedName>
        <fullName evidence="2">Uncharacterized protein</fullName>
    </submittedName>
</protein>
<keyword evidence="1" id="KW-0732">Signal</keyword>
<sequence>MMKSFVFLFASLASALSLSPHLHNHEILKVQNPIGFMEPAEVQEYLSVYAPDCIKTVNAGAATVLNAIYEQECALITFSSGVITRDYK</sequence>
<feature type="signal peptide" evidence="1">
    <location>
        <begin position="1"/>
        <end position="17"/>
    </location>
</feature>
<dbReference type="EMBL" id="JASJQH010006943">
    <property type="protein sequence ID" value="KAK9722696.1"/>
    <property type="molecule type" value="Genomic_DNA"/>
</dbReference>
<gene>
    <name evidence="2" type="ORF">K7432_002508</name>
</gene>
<accession>A0ABR2W7N5</accession>
<name>A0ABR2W7N5_9FUNG</name>
<evidence type="ECO:0000313" key="2">
    <source>
        <dbReference type="EMBL" id="KAK9722696.1"/>
    </source>
</evidence>
<evidence type="ECO:0000256" key="1">
    <source>
        <dbReference type="SAM" id="SignalP"/>
    </source>
</evidence>
<comment type="caution">
    <text evidence="2">The sequence shown here is derived from an EMBL/GenBank/DDBJ whole genome shotgun (WGS) entry which is preliminary data.</text>
</comment>
<feature type="chain" id="PRO_5045673393" evidence="1">
    <location>
        <begin position="18"/>
        <end position="88"/>
    </location>
</feature>
<evidence type="ECO:0000313" key="3">
    <source>
        <dbReference type="Proteomes" id="UP001479436"/>
    </source>
</evidence>
<organism evidence="2 3">
    <name type="scientific">Basidiobolus ranarum</name>
    <dbReference type="NCBI Taxonomy" id="34480"/>
    <lineage>
        <taxon>Eukaryota</taxon>
        <taxon>Fungi</taxon>
        <taxon>Fungi incertae sedis</taxon>
        <taxon>Zoopagomycota</taxon>
        <taxon>Entomophthoromycotina</taxon>
        <taxon>Basidiobolomycetes</taxon>
        <taxon>Basidiobolales</taxon>
        <taxon>Basidiobolaceae</taxon>
        <taxon>Basidiobolus</taxon>
    </lineage>
</organism>
<dbReference type="Proteomes" id="UP001479436">
    <property type="component" value="Unassembled WGS sequence"/>
</dbReference>